<dbReference type="STRING" id="40754.THII_3122"/>
<sequence length="347" mass="40466">MNHYNYWNKWVKIGKVFFIQVVIIFSLLEIIGRIFDPLGISYYPEMASYLDTLILEEPIGYRNRPNLQGKFFGTAVVINSLGLRDREVVAPVANEFRILVLGDSVPFGVGVQYEASFPYQLEKILNTQFKGPIRTLNMGVPSYNTEQEWIQLQTLGMTLRPNLVILLFVSNDIEPKKWVFDKRQVWYTNLAQRSYATSLLFILYRELNQRLAHPSFSLTELLPVAYAEEMDWHHYQLGDERWQAIDQSLTAMNALLRRYQIPFVVFTYQAADFIFNLLYQVSDREGFPLINLVLWQDPRWSNQNPSQYVNSHVDQHPNVAGHLILATLIAENLMKLKVFNPIKELTH</sequence>
<name>A0A090AJ30_9GAMM</name>
<dbReference type="CDD" id="cd00229">
    <property type="entry name" value="SGNH_hydrolase"/>
    <property type="match status" value="1"/>
</dbReference>
<reference evidence="2" key="1">
    <citation type="journal article" date="2014" name="ISME J.">
        <title>Ecophysiology of Thioploca ingrica as revealed by the complete genome sequence supplemented with proteomic evidence.</title>
        <authorList>
            <person name="Kojima H."/>
            <person name="Ogura Y."/>
            <person name="Yamamoto N."/>
            <person name="Togashi T."/>
            <person name="Mori H."/>
            <person name="Watanabe T."/>
            <person name="Nemoto F."/>
            <person name="Kurokawa K."/>
            <person name="Hayashi T."/>
            <person name="Fukui M."/>
        </authorList>
    </citation>
    <scope>NUCLEOTIDE SEQUENCE [LARGE SCALE GENOMIC DNA]</scope>
</reference>
<keyword evidence="1" id="KW-1133">Transmembrane helix</keyword>
<evidence type="ECO:0000256" key="1">
    <source>
        <dbReference type="SAM" id="Phobius"/>
    </source>
</evidence>
<keyword evidence="1" id="KW-0472">Membrane</keyword>
<evidence type="ECO:0000313" key="3">
    <source>
        <dbReference type="Proteomes" id="UP000031623"/>
    </source>
</evidence>
<proteinExistence type="predicted"/>
<feature type="transmembrane region" description="Helical" evidence="1">
    <location>
        <begin position="16"/>
        <end position="35"/>
    </location>
</feature>
<dbReference type="KEGG" id="tig:THII_3122"/>
<dbReference type="EMBL" id="AP014633">
    <property type="protein sequence ID" value="BAP57419.1"/>
    <property type="molecule type" value="Genomic_DNA"/>
</dbReference>
<dbReference type="AlphaFoldDB" id="A0A090AJ30"/>
<dbReference type="GO" id="GO:0016788">
    <property type="term" value="F:hydrolase activity, acting on ester bonds"/>
    <property type="evidence" value="ECO:0007669"/>
    <property type="project" value="UniProtKB-ARBA"/>
</dbReference>
<dbReference type="OrthoDB" id="9786188at2"/>
<dbReference type="Proteomes" id="UP000031623">
    <property type="component" value="Chromosome"/>
</dbReference>
<organism evidence="2 3">
    <name type="scientific">Thioploca ingrica</name>
    <dbReference type="NCBI Taxonomy" id="40754"/>
    <lineage>
        <taxon>Bacteria</taxon>
        <taxon>Pseudomonadati</taxon>
        <taxon>Pseudomonadota</taxon>
        <taxon>Gammaproteobacteria</taxon>
        <taxon>Thiotrichales</taxon>
        <taxon>Thiotrichaceae</taxon>
        <taxon>Thioploca</taxon>
    </lineage>
</organism>
<evidence type="ECO:0000313" key="2">
    <source>
        <dbReference type="EMBL" id="BAP57419.1"/>
    </source>
</evidence>
<evidence type="ECO:0008006" key="4">
    <source>
        <dbReference type="Google" id="ProtNLM"/>
    </source>
</evidence>
<gene>
    <name evidence="2" type="ORF">THII_3122</name>
</gene>
<dbReference type="InterPro" id="IPR036514">
    <property type="entry name" value="SGNH_hydro_sf"/>
</dbReference>
<dbReference type="SUPFAM" id="SSF52266">
    <property type="entry name" value="SGNH hydrolase"/>
    <property type="match status" value="1"/>
</dbReference>
<dbReference type="Gene3D" id="3.40.50.1110">
    <property type="entry name" value="SGNH hydrolase"/>
    <property type="match status" value="1"/>
</dbReference>
<protein>
    <recommendedName>
        <fullName evidence="4">SGNH hydrolase-type esterase domain-containing protein</fullName>
    </recommendedName>
</protein>
<keyword evidence="3" id="KW-1185">Reference proteome</keyword>
<keyword evidence="1" id="KW-0812">Transmembrane</keyword>
<dbReference type="HOGENOM" id="CLU_799103_0_0_6"/>
<accession>A0A090AJ30</accession>